<dbReference type="AlphaFoldDB" id="A0A4R3Y6E1"/>
<dbReference type="InterPro" id="IPR000253">
    <property type="entry name" value="FHA_dom"/>
</dbReference>
<gene>
    <name evidence="2" type="ORF">EDC63_10538</name>
</gene>
<dbReference type="PANTHER" id="PTHR23308">
    <property type="entry name" value="NUCLEAR INHIBITOR OF PROTEIN PHOSPHATASE-1"/>
    <property type="match status" value="1"/>
</dbReference>
<proteinExistence type="predicted"/>
<feature type="domain" description="FHA" evidence="1">
    <location>
        <begin position="23"/>
        <end position="72"/>
    </location>
</feature>
<dbReference type="InterPro" id="IPR008984">
    <property type="entry name" value="SMAD_FHA_dom_sf"/>
</dbReference>
<dbReference type="OrthoDB" id="151099at2"/>
<evidence type="ECO:0000259" key="1">
    <source>
        <dbReference type="PROSITE" id="PS50006"/>
    </source>
</evidence>
<evidence type="ECO:0000313" key="2">
    <source>
        <dbReference type="EMBL" id="TCV87370.1"/>
    </source>
</evidence>
<dbReference type="Pfam" id="PF00498">
    <property type="entry name" value="FHA"/>
    <property type="match status" value="2"/>
</dbReference>
<accession>A0A4R3Y6E1</accession>
<keyword evidence="3" id="KW-1185">Reference proteome</keyword>
<evidence type="ECO:0000313" key="3">
    <source>
        <dbReference type="Proteomes" id="UP000295367"/>
    </source>
</evidence>
<dbReference type="PROSITE" id="PS50006">
    <property type="entry name" value="FHA_DOMAIN"/>
    <property type="match status" value="1"/>
</dbReference>
<dbReference type="SMART" id="SM00240">
    <property type="entry name" value="FHA"/>
    <property type="match status" value="1"/>
</dbReference>
<dbReference type="SUPFAM" id="SSF49879">
    <property type="entry name" value="SMAD/FHA domain"/>
    <property type="match status" value="2"/>
</dbReference>
<organism evidence="2 3">
    <name type="scientific">Sulfurirhabdus autotrophica</name>
    <dbReference type="NCBI Taxonomy" id="1706046"/>
    <lineage>
        <taxon>Bacteria</taxon>
        <taxon>Pseudomonadati</taxon>
        <taxon>Pseudomonadota</taxon>
        <taxon>Betaproteobacteria</taxon>
        <taxon>Nitrosomonadales</taxon>
        <taxon>Sulfuricellaceae</taxon>
        <taxon>Sulfurirhabdus</taxon>
    </lineage>
</organism>
<protein>
    <submittedName>
        <fullName evidence="2">FHA domain-containing protein</fullName>
    </submittedName>
</protein>
<comment type="caution">
    <text evidence="2">The sequence shown here is derived from an EMBL/GenBank/DDBJ whole genome shotgun (WGS) entry which is preliminary data.</text>
</comment>
<dbReference type="EMBL" id="SMCO01000005">
    <property type="protein sequence ID" value="TCV87370.1"/>
    <property type="molecule type" value="Genomic_DNA"/>
</dbReference>
<dbReference type="Gene3D" id="2.60.200.20">
    <property type="match status" value="2"/>
</dbReference>
<dbReference type="CDD" id="cd00060">
    <property type="entry name" value="FHA"/>
    <property type="match status" value="2"/>
</dbReference>
<dbReference type="RefSeq" id="WP_124945636.1">
    <property type="nucleotide sequence ID" value="NZ_BHVT01000017.1"/>
</dbReference>
<name>A0A4R3Y6E1_9PROT</name>
<reference evidence="2 3" key="1">
    <citation type="submission" date="2019-03" db="EMBL/GenBank/DDBJ databases">
        <title>Genomic Encyclopedia of Type Strains, Phase IV (KMG-IV): sequencing the most valuable type-strain genomes for metagenomic binning, comparative biology and taxonomic classification.</title>
        <authorList>
            <person name="Goeker M."/>
        </authorList>
    </citation>
    <scope>NUCLEOTIDE SEQUENCE [LARGE SCALE GENOMIC DNA]</scope>
    <source>
        <strain evidence="2 3">DSM 100309</strain>
    </source>
</reference>
<dbReference type="Proteomes" id="UP000295367">
    <property type="component" value="Unassembled WGS sequence"/>
</dbReference>
<sequence length="232" mass="25579">MAKLVVSCEGLVQGHYFLDKDQFVIGRKPDNDIFLDDPSISKSQAIIVTVGNDHILEDAGSTNGTTVNGKKFVKHILQNNDVIGISDFQLKYVNQRASSDMDFDKTLMMAAPWKKDEPPEAMMPMHTHSQLATALSAARTNKANFPLGGVKGVKGQHLGQEIVISRPLQTFGQAGNRLAVITRRPHGYYVTHVEGKKTTKVNGKSIGTQPHQLQENDLIEVADEKLIFFLKA</sequence>
<dbReference type="InterPro" id="IPR050923">
    <property type="entry name" value="Cell_Proc_Reg/RNA_Proc"/>
</dbReference>